<evidence type="ECO:0000313" key="2">
    <source>
        <dbReference type="EMBL" id="PIP23423.1"/>
    </source>
</evidence>
<dbReference type="CDD" id="cd01741">
    <property type="entry name" value="GATase1_1"/>
    <property type="match status" value="1"/>
</dbReference>
<dbReference type="GO" id="GO:0005829">
    <property type="term" value="C:cytosol"/>
    <property type="evidence" value="ECO:0007669"/>
    <property type="project" value="TreeGrafter"/>
</dbReference>
<evidence type="ECO:0000259" key="1">
    <source>
        <dbReference type="Pfam" id="PF00117"/>
    </source>
</evidence>
<comment type="caution">
    <text evidence="2">The sequence shown here is derived from an EMBL/GenBank/DDBJ whole genome shotgun (WGS) entry which is preliminary data.</text>
</comment>
<dbReference type="PRINTS" id="PR00096">
    <property type="entry name" value="GATASE"/>
</dbReference>
<feature type="domain" description="Glutamine amidotransferase" evidence="1">
    <location>
        <begin position="39"/>
        <end position="196"/>
    </location>
</feature>
<evidence type="ECO:0000313" key="3">
    <source>
        <dbReference type="Proteomes" id="UP000230273"/>
    </source>
</evidence>
<accession>A0A2G9YXI3</accession>
<proteinExistence type="predicted"/>
<gene>
    <name evidence="2" type="ORF">COX36_03565</name>
</gene>
<dbReference type="AlphaFoldDB" id="A0A2G9YXI3"/>
<sequence>MSKKAILLLQFRENNLIARHEKNCILRSTGRENHLVVKNIFSDNSKFSKGNLLGISGIIIGGSSFNLSEKEGQLSLLVKIKKIIPILKKAIHFNVPILGICFGHQYLAYILGAKVVRNNSRKEVGTYEVSLTKAGKRDFLFDGLPKNFLVQEAHKDSIKKLPSKAILLATSKTCKIQAFKFKNAYGVQFHPELNTEDMEFRAKFSPSYIQGRKIKFKSTIFGKQILKNFLSLLQ</sequence>
<dbReference type="Pfam" id="PF00117">
    <property type="entry name" value="GATase"/>
    <property type="match status" value="1"/>
</dbReference>
<dbReference type="PROSITE" id="PS51273">
    <property type="entry name" value="GATASE_TYPE_1"/>
    <property type="match status" value="1"/>
</dbReference>
<dbReference type="PANTHER" id="PTHR42695">
    <property type="entry name" value="GLUTAMINE AMIDOTRANSFERASE YLR126C-RELATED"/>
    <property type="match status" value="1"/>
</dbReference>
<dbReference type="Proteomes" id="UP000230273">
    <property type="component" value="Unassembled WGS sequence"/>
</dbReference>
<dbReference type="EMBL" id="PCRP01000057">
    <property type="protein sequence ID" value="PIP23423.1"/>
    <property type="molecule type" value="Genomic_DNA"/>
</dbReference>
<dbReference type="PANTHER" id="PTHR42695:SF5">
    <property type="entry name" value="GLUTAMINE AMIDOTRANSFERASE YLR126C-RELATED"/>
    <property type="match status" value="1"/>
</dbReference>
<reference evidence="2 3" key="1">
    <citation type="submission" date="2017-09" db="EMBL/GenBank/DDBJ databases">
        <title>Depth-based differentiation of microbial function through sediment-hosted aquifers and enrichment of novel symbionts in the deep terrestrial subsurface.</title>
        <authorList>
            <person name="Probst A.J."/>
            <person name="Ladd B."/>
            <person name="Jarett J.K."/>
            <person name="Geller-Mcgrath D.E."/>
            <person name="Sieber C.M."/>
            <person name="Emerson J.B."/>
            <person name="Anantharaman K."/>
            <person name="Thomas B.C."/>
            <person name="Malmstrom R."/>
            <person name="Stieglmeier M."/>
            <person name="Klingl A."/>
            <person name="Woyke T."/>
            <person name="Ryan C.M."/>
            <person name="Banfield J.F."/>
        </authorList>
    </citation>
    <scope>NUCLEOTIDE SEQUENCE [LARGE SCALE GENOMIC DNA]</scope>
    <source>
        <strain evidence="2">CG23_combo_of_CG06-09_8_20_14_all_38_19</strain>
    </source>
</reference>
<dbReference type="InterPro" id="IPR044992">
    <property type="entry name" value="ChyE-like"/>
</dbReference>
<dbReference type="InterPro" id="IPR017926">
    <property type="entry name" value="GATASE"/>
</dbReference>
<protein>
    <recommendedName>
        <fullName evidence="1">Glutamine amidotransferase domain-containing protein</fullName>
    </recommendedName>
</protein>
<dbReference type="Gene3D" id="3.40.50.880">
    <property type="match status" value="1"/>
</dbReference>
<dbReference type="InterPro" id="IPR029062">
    <property type="entry name" value="Class_I_gatase-like"/>
</dbReference>
<organism evidence="2 3">
    <name type="scientific">Candidatus Nealsonbacteria bacterium CG23_combo_of_CG06-09_8_20_14_all_38_19</name>
    <dbReference type="NCBI Taxonomy" id="1974721"/>
    <lineage>
        <taxon>Bacteria</taxon>
        <taxon>Candidatus Nealsoniibacteriota</taxon>
    </lineage>
</organism>
<name>A0A2G9YXI3_9BACT</name>
<dbReference type="SUPFAM" id="SSF52317">
    <property type="entry name" value="Class I glutamine amidotransferase-like"/>
    <property type="match status" value="1"/>
</dbReference>